<comment type="caution">
    <text evidence="1">The sequence shown here is derived from an EMBL/GenBank/DDBJ whole genome shotgun (WGS) entry which is preliminary data.</text>
</comment>
<sequence>MDYEKITDTLIQKIMREFKMEEIYQEFLDSLVKFNDFQDITNKKFQEYLDSE</sequence>
<dbReference type="EMBL" id="LAZR01006440">
    <property type="protein sequence ID" value="KKM92098.1"/>
    <property type="molecule type" value="Genomic_DNA"/>
</dbReference>
<reference evidence="1" key="1">
    <citation type="journal article" date="2015" name="Nature">
        <title>Complex archaea that bridge the gap between prokaryotes and eukaryotes.</title>
        <authorList>
            <person name="Spang A."/>
            <person name="Saw J.H."/>
            <person name="Jorgensen S.L."/>
            <person name="Zaremba-Niedzwiedzka K."/>
            <person name="Martijn J."/>
            <person name="Lind A.E."/>
            <person name="van Eijk R."/>
            <person name="Schleper C."/>
            <person name="Guy L."/>
            <person name="Ettema T.J."/>
        </authorList>
    </citation>
    <scope>NUCLEOTIDE SEQUENCE</scope>
</reference>
<gene>
    <name evidence="1" type="ORF">LCGC14_1221860</name>
</gene>
<evidence type="ECO:0000313" key="1">
    <source>
        <dbReference type="EMBL" id="KKM92098.1"/>
    </source>
</evidence>
<protein>
    <submittedName>
        <fullName evidence="1">Uncharacterized protein</fullName>
    </submittedName>
</protein>
<accession>A0A0F9LF11</accession>
<dbReference type="AlphaFoldDB" id="A0A0F9LF11"/>
<proteinExistence type="predicted"/>
<organism evidence="1">
    <name type="scientific">marine sediment metagenome</name>
    <dbReference type="NCBI Taxonomy" id="412755"/>
    <lineage>
        <taxon>unclassified sequences</taxon>
        <taxon>metagenomes</taxon>
        <taxon>ecological metagenomes</taxon>
    </lineage>
</organism>
<name>A0A0F9LF11_9ZZZZ</name>